<keyword evidence="2" id="KW-1185">Reference proteome</keyword>
<dbReference type="PANTHER" id="PTHR34071:SF2">
    <property type="entry name" value="FLAVIN-NUCLEOTIDE-BINDING PROTEIN"/>
    <property type="match status" value="1"/>
</dbReference>
<sequence>MYEMRRPMLACTDETKISAFLSAAMTGYLGLADGLEPYVVPLNFVWWNGAVYVHGAEAGRKMEVLKRNARVCFTVSEHFGTMVHPVPAKTDTGYMSVMLFGTAEIVADLDEATEAMQQLLNKYVPGYFSAPLSKHHVETYRSSMGSRTVVLKITPHTITAKEKPLDEERVFYDGRKVADDVGTEKGQP</sequence>
<protein>
    <recommendedName>
        <fullName evidence="3">Pyridoxamine 5-phosphate oxidase</fullName>
    </recommendedName>
</protein>
<organism evidence="1 2">
    <name type="scientific">Anoxybacteroides voinovskiense</name>
    <dbReference type="NCBI Taxonomy" id="230470"/>
    <lineage>
        <taxon>Bacteria</taxon>
        <taxon>Bacillati</taxon>
        <taxon>Bacillota</taxon>
        <taxon>Bacilli</taxon>
        <taxon>Bacillales</taxon>
        <taxon>Anoxybacillaceae</taxon>
        <taxon>Anoxybacteroides</taxon>
    </lineage>
</organism>
<evidence type="ECO:0008006" key="3">
    <source>
        <dbReference type="Google" id="ProtNLM"/>
    </source>
</evidence>
<reference evidence="1 2" key="1">
    <citation type="submission" date="2020-08" db="EMBL/GenBank/DDBJ databases">
        <title>Genomic Encyclopedia of Type Strains, Phase IV (KMG-IV): sequencing the most valuable type-strain genomes for metagenomic binning, comparative biology and taxonomic classification.</title>
        <authorList>
            <person name="Goeker M."/>
        </authorList>
    </citation>
    <scope>NUCLEOTIDE SEQUENCE [LARGE SCALE GENOMIC DNA]</scope>
    <source>
        <strain evidence="1 2">DSM 17075</strain>
    </source>
</reference>
<dbReference type="Proteomes" id="UP000559598">
    <property type="component" value="Unassembled WGS sequence"/>
</dbReference>
<gene>
    <name evidence="1" type="ORF">GGR02_002093</name>
</gene>
<comment type="caution">
    <text evidence="1">The sequence shown here is derived from an EMBL/GenBank/DDBJ whole genome shotgun (WGS) entry which is preliminary data.</text>
</comment>
<dbReference type="InterPro" id="IPR024747">
    <property type="entry name" value="Pyridox_Oxase-rel"/>
</dbReference>
<dbReference type="EMBL" id="JACIDE010000013">
    <property type="protein sequence ID" value="MBB4074327.1"/>
    <property type="molecule type" value="Genomic_DNA"/>
</dbReference>
<dbReference type="RefSeq" id="WP_373286627.1">
    <property type="nucleotide sequence ID" value="NZ_BMNP01000012.1"/>
</dbReference>
<proteinExistence type="predicted"/>
<dbReference type="Pfam" id="PF12900">
    <property type="entry name" value="Pyridox_ox_2"/>
    <property type="match status" value="1"/>
</dbReference>
<evidence type="ECO:0000313" key="2">
    <source>
        <dbReference type="Proteomes" id="UP000559598"/>
    </source>
</evidence>
<dbReference type="Gene3D" id="2.30.110.10">
    <property type="entry name" value="Electron Transport, Fmn-binding Protein, Chain A"/>
    <property type="match status" value="1"/>
</dbReference>
<dbReference type="AlphaFoldDB" id="A0A840DVA5"/>
<dbReference type="PANTHER" id="PTHR34071">
    <property type="entry name" value="5-NITROIMIDAZOLE ANTIBIOTICS RESISTANCE PROTEIN, NIMA-FAMILY-RELATED PROTEIN-RELATED"/>
    <property type="match status" value="1"/>
</dbReference>
<dbReference type="SUPFAM" id="SSF50475">
    <property type="entry name" value="FMN-binding split barrel"/>
    <property type="match status" value="1"/>
</dbReference>
<evidence type="ECO:0000313" key="1">
    <source>
        <dbReference type="EMBL" id="MBB4074327.1"/>
    </source>
</evidence>
<accession>A0A840DVA5</accession>
<name>A0A840DVA5_9BACL</name>
<dbReference type="InterPro" id="IPR012349">
    <property type="entry name" value="Split_barrel_FMN-bd"/>
</dbReference>